<evidence type="ECO:0000259" key="7">
    <source>
        <dbReference type="SMART" id="SM00382"/>
    </source>
</evidence>
<dbReference type="SUPFAM" id="SSF52540">
    <property type="entry name" value="P-loop containing nucleoside triphosphate hydrolases"/>
    <property type="match status" value="2"/>
</dbReference>
<dbReference type="InterPro" id="IPR017729">
    <property type="entry name" value="ATPase_T6SS_ClpV1"/>
</dbReference>
<dbReference type="InterPro" id="IPR036628">
    <property type="entry name" value="Clp_N_dom_sf"/>
</dbReference>
<dbReference type="Pfam" id="PF02861">
    <property type="entry name" value="Clp_N"/>
    <property type="match status" value="1"/>
</dbReference>
<sequence length="935" mass="102315">MDVKGIKQLIDKLNGHTAAALENAAGFSSSRTHYEVLPEHLLIKLMEEGANGDLERVFHFFGVDQDEIWQALLAHLTTQPAGSKSKPVFSRRLYEWLEKAWLSSNMNYGGDWITGVALVDALVDIAPFSPVLALPELMSKIDVHFLRANQEKICAGSCERLATKQPESNNGSTQSSSAQQTGQALQDFCDDLTGKAERGEIDPVLGRNDEIRMMVDVLCRRRKNNPIMVGEPGVGKTAVVEGMAQRIIDGQVPDELKNVRLLTLDMGLLQAGAGVKGEFERRLKQVIDEVKESDIPIIMFIDEAHTLIGAGGDAGMSDAANLLKPALARGELRTVAATTWSEYKKYFERDAALERRFQLIKVEEPSEQAAKLMLSGLKASYQSHHNIQITDDAIEAAVTLSARYITGRYLPDKAIDVLDTAAARVRMSSATEPAAIEAEIEHLAYLERRIDNLQTEKTQGISIKSGLIEQLNSEQITSTETLARMLGDRESQKSTLNIINELKTAQANGENINEQLLQMREQLKQQNAEGNGLFSEVDADAVAEIIAEWTGIPAGSMVKDEISTLISLEDALSNVVIGQNDGLAKLAQSLRVSKAGVSASEGPLGVFLLVGPSGIGKTETARTLANEMFGGEKFLTTINMSEYQESHTASQLKGSPPGYVGYGEGGVLTEAVRQRPYSVVLLDEVEKAHPDVMNLFYQVFERGFMRDGEGREIDFRNTIILMTSNLGSQTLIDQCEEPLVEETLDSEVAEPTALTEVEPDSVTESNVELNSDANSDIHDEEGVCELSLAQESVWQRPTLGSLIETIKPELLTFFAPALLARMQVIPFLPLDHDALGSIVALKLEAVAKRLMSNHQMELRVDGDVVRYITSQCQMSDSGARMVNAMIEQQILPGIARSVLEFMAEDDMPDILTLTLDDNGKIEAIFADSPAETAVA</sequence>
<keyword evidence="10" id="KW-1185">Reference proteome</keyword>
<dbReference type="SUPFAM" id="SSF81923">
    <property type="entry name" value="Double Clp-N motif"/>
    <property type="match status" value="1"/>
</dbReference>
<dbReference type="InterPro" id="IPR003593">
    <property type="entry name" value="AAA+_ATPase"/>
</dbReference>
<evidence type="ECO:0000313" key="9">
    <source>
        <dbReference type="EMBL" id="GAA0820368.1"/>
    </source>
</evidence>
<dbReference type="Pfam" id="PF00004">
    <property type="entry name" value="AAA"/>
    <property type="match status" value="1"/>
</dbReference>
<dbReference type="InterPro" id="IPR018368">
    <property type="entry name" value="ClpA/B_CS1"/>
</dbReference>
<evidence type="ECO:0000256" key="4">
    <source>
        <dbReference type="ARBA" id="ARBA00022840"/>
    </source>
</evidence>
<dbReference type="Pfam" id="PF07724">
    <property type="entry name" value="AAA_2"/>
    <property type="match status" value="1"/>
</dbReference>
<protein>
    <submittedName>
        <fullName evidence="9">Type VI secretion system ATPase TssH</fullName>
    </submittedName>
</protein>
<name>A0ABP3WLK6_9GAMM</name>
<dbReference type="SMART" id="SM00382">
    <property type="entry name" value="AAA"/>
    <property type="match status" value="2"/>
</dbReference>
<dbReference type="InterPro" id="IPR001270">
    <property type="entry name" value="ClpA/B"/>
</dbReference>
<accession>A0ABP3WLK6</accession>
<evidence type="ECO:0000256" key="1">
    <source>
        <dbReference type="ARBA" id="ARBA00008675"/>
    </source>
</evidence>
<proteinExistence type="inferred from homology"/>
<evidence type="ECO:0000256" key="3">
    <source>
        <dbReference type="ARBA" id="ARBA00022741"/>
    </source>
</evidence>
<evidence type="ECO:0000313" key="10">
    <source>
        <dbReference type="Proteomes" id="UP001500021"/>
    </source>
</evidence>
<dbReference type="PROSITE" id="PS00870">
    <property type="entry name" value="CLPAB_1"/>
    <property type="match status" value="1"/>
</dbReference>
<dbReference type="Gene3D" id="1.10.1780.10">
    <property type="entry name" value="Clp, N-terminal domain"/>
    <property type="match status" value="1"/>
</dbReference>
<dbReference type="Pfam" id="PF17871">
    <property type="entry name" value="AAA_lid_9"/>
    <property type="match status" value="1"/>
</dbReference>
<dbReference type="InterPro" id="IPR019489">
    <property type="entry name" value="Clp_ATPase_C"/>
</dbReference>
<dbReference type="InterPro" id="IPR004176">
    <property type="entry name" value="Clp_R_N"/>
</dbReference>
<keyword evidence="2" id="KW-0677">Repeat</keyword>
<keyword evidence="3" id="KW-0547">Nucleotide-binding</keyword>
<keyword evidence="6" id="KW-0175">Coiled coil</keyword>
<reference evidence="10" key="1">
    <citation type="journal article" date="2019" name="Int. J. Syst. Evol. Microbiol.">
        <title>The Global Catalogue of Microorganisms (GCM) 10K type strain sequencing project: providing services to taxonomists for standard genome sequencing and annotation.</title>
        <authorList>
            <consortium name="The Broad Institute Genomics Platform"/>
            <consortium name="The Broad Institute Genome Sequencing Center for Infectious Disease"/>
            <person name="Wu L."/>
            <person name="Ma J."/>
        </authorList>
    </citation>
    <scope>NUCLEOTIDE SEQUENCE [LARGE SCALE GENOMIC DNA]</scope>
    <source>
        <strain evidence="10">JCM 15608</strain>
    </source>
</reference>
<dbReference type="InterPro" id="IPR041546">
    <property type="entry name" value="ClpA/ClpB_AAA_lid"/>
</dbReference>
<evidence type="ECO:0000256" key="2">
    <source>
        <dbReference type="ARBA" id="ARBA00022737"/>
    </source>
</evidence>
<feature type="coiled-coil region" evidence="6">
    <location>
        <begin position="502"/>
        <end position="529"/>
    </location>
</feature>
<dbReference type="NCBIfam" id="TIGR03345">
    <property type="entry name" value="VI_ClpV1"/>
    <property type="match status" value="1"/>
</dbReference>
<dbReference type="InterPro" id="IPR003959">
    <property type="entry name" value="ATPase_AAA_core"/>
</dbReference>
<dbReference type="InterPro" id="IPR050130">
    <property type="entry name" value="ClpA_ClpB"/>
</dbReference>
<dbReference type="SMART" id="SM01086">
    <property type="entry name" value="ClpB_D2-small"/>
    <property type="match status" value="1"/>
</dbReference>
<dbReference type="Gene3D" id="1.10.8.60">
    <property type="match status" value="1"/>
</dbReference>
<dbReference type="Pfam" id="PF10431">
    <property type="entry name" value="ClpB_D2-small"/>
    <property type="match status" value="1"/>
</dbReference>
<feature type="domain" description="Clp ATPase C-terminal" evidence="8">
    <location>
        <begin position="830"/>
        <end position="923"/>
    </location>
</feature>
<dbReference type="EMBL" id="BAAAFA010000009">
    <property type="protein sequence ID" value="GAA0820368.1"/>
    <property type="molecule type" value="Genomic_DNA"/>
</dbReference>
<dbReference type="Proteomes" id="UP001500021">
    <property type="component" value="Unassembled WGS sequence"/>
</dbReference>
<dbReference type="CDD" id="cd00009">
    <property type="entry name" value="AAA"/>
    <property type="match status" value="1"/>
</dbReference>
<keyword evidence="5" id="KW-0143">Chaperone</keyword>
<feature type="domain" description="AAA+ ATPase" evidence="7">
    <location>
        <begin position="222"/>
        <end position="367"/>
    </location>
</feature>
<dbReference type="RefSeq" id="WP_343817944.1">
    <property type="nucleotide sequence ID" value="NZ_BAAAFA010000009.1"/>
</dbReference>
<feature type="domain" description="AAA+ ATPase" evidence="7">
    <location>
        <begin position="603"/>
        <end position="754"/>
    </location>
</feature>
<dbReference type="InterPro" id="IPR027417">
    <property type="entry name" value="P-loop_NTPase"/>
</dbReference>
<dbReference type="PANTHER" id="PTHR11638:SF181">
    <property type="entry name" value="ATPASE SUBUNIT OF ATP-DEPENDENT PROTEASE"/>
    <property type="match status" value="1"/>
</dbReference>
<evidence type="ECO:0000256" key="6">
    <source>
        <dbReference type="SAM" id="Coils"/>
    </source>
</evidence>
<comment type="similarity">
    <text evidence="1">Belongs to the ClpA/ClpB family.</text>
</comment>
<evidence type="ECO:0000259" key="8">
    <source>
        <dbReference type="SMART" id="SM01086"/>
    </source>
</evidence>
<gene>
    <name evidence="9" type="primary">tssH</name>
    <name evidence="9" type="ORF">GCM10009111_25680</name>
</gene>
<dbReference type="PANTHER" id="PTHR11638">
    <property type="entry name" value="ATP-DEPENDENT CLP PROTEASE"/>
    <property type="match status" value="1"/>
</dbReference>
<evidence type="ECO:0000256" key="5">
    <source>
        <dbReference type="ARBA" id="ARBA00023186"/>
    </source>
</evidence>
<dbReference type="Gene3D" id="3.40.50.300">
    <property type="entry name" value="P-loop containing nucleotide triphosphate hydrolases"/>
    <property type="match status" value="3"/>
</dbReference>
<organism evidence="9 10">
    <name type="scientific">Colwellia asteriadis</name>
    <dbReference type="NCBI Taxonomy" id="517723"/>
    <lineage>
        <taxon>Bacteria</taxon>
        <taxon>Pseudomonadati</taxon>
        <taxon>Pseudomonadota</taxon>
        <taxon>Gammaproteobacteria</taxon>
        <taxon>Alteromonadales</taxon>
        <taxon>Colwelliaceae</taxon>
        <taxon>Colwellia</taxon>
    </lineage>
</organism>
<comment type="caution">
    <text evidence="9">The sequence shown here is derived from an EMBL/GenBank/DDBJ whole genome shotgun (WGS) entry which is preliminary data.</text>
</comment>
<keyword evidence="4" id="KW-0067">ATP-binding</keyword>
<dbReference type="PRINTS" id="PR00300">
    <property type="entry name" value="CLPPROTEASEA"/>
</dbReference>
<dbReference type="CDD" id="cd19499">
    <property type="entry name" value="RecA-like_ClpB_Hsp104-like"/>
    <property type="match status" value="1"/>
</dbReference>